<evidence type="ECO:0000313" key="2">
    <source>
        <dbReference type="EMBL" id="MBB5937946.1"/>
    </source>
</evidence>
<name>A0A7W9QCV6_9ACTN</name>
<feature type="region of interest" description="Disordered" evidence="1">
    <location>
        <begin position="360"/>
        <end position="387"/>
    </location>
</feature>
<dbReference type="RefSeq" id="WP_184575274.1">
    <property type="nucleotide sequence ID" value="NZ_JACHJL010000013.1"/>
</dbReference>
<accession>A0A7W9QCV6</accession>
<comment type="caution">
    <text evidence="2">The sequence shown here is derived from an EMBL/GenBank/DDBJ whole genome shotgun (WGS) entry which is preliminary data.</text>
</comment>
<sequence>MTSVIHIERTPAGLCVLTPLPQQSGPAPSVLDHAPQVDVALLEVTGGHLSWSVLATHPEPVAVLDRAEDAQEWVWALYGEQAAVALAAVSDAHPGPPTQVPARPGLPELAADARMLAYAHWASHWWPSSALDGIPPLDAQVLRQDLARLTERCDLLLEAAAQHGPAEPWESHDIDHIADMTGIAGTNAAPSHETPVGGRGPQGICDSEPGDSVATRSRPAHAADYALAAGAVPQSPAPDGLVIAQGVVGTDWRRYPPGLVDASEQALSWQATRAAGRTVIAVCVAAAPELTAPGAARHVPAHLVPWAVIGGQPASTATTTALGLAGDAWVAQLTAPEDQAATALTVGVYLPGFDPLAWPGPDEVSADPGSSGGWPAAQHPQRAAGHAVRERIRELVRDRLARAAAGTYDGLLTAERAAAETEAETDY</sequence>
<evidence type="ECO:0000256" key="1">
    <source>
        <dbReference type="SAM" id="MobiDB-lite"/>
    </source>
</evidence>
<dbReference type="EMBL" id="JACHJL010000013">
    <property type="protein sequence ID" value="MBB5937946.1"/>
    <property type="molecule type" value="Genomic_DNA"/>
</dbReference>
<dbReference type="AlphaFoldDB" id="A0A7W9QCV6"/>
<evidence type="ECO:0000313" key="3">
    <source>
        <dbReference type="Proteomes" id="UP000588098"/>
    </source>
</evidence>
<proteinExistence type="predicted"/>
<reference evidence="2 3" key="1">
    <citation type="submission" date="2020-08" db="EMBL/GenBank/DDBJ databases">
        <title>Genomic Encyclopedia of Type Strains, Phase III (KMG-III): the genomes of soil and plant-associated and newly described type strains.</title>
        <authorList>
            <person name="Whitman W."/>
        </authorList>
    </citation>
    <scope>NUCLEOTIDE SEQUENCE [LARGE SCALE GENOMIC DNA]</scope>
    <source>
        <strain evidence="2 3">CECT 8305</strain>
    </source>
</reference>
<gene>
    <name evidence="2" type="ORF">FHS42_005030</name>
</gene>
<organism evidence="2 3">
    <name type="scientific">Streptomyces zagrosensis</name>
    <dbReference type="NCBI Taxonomy" id="1042984"/>
    <lineage>
        <taxon>Bacteria</taxon>
        <taxon>Bacillati</taxon>
        <taxon>Actinomycetota</taxon>
        <taxon>Actinomycetes</taxon>
        <taxon>Kitasatosporales</taxon>
        <taxon>Streptomycetaceae</taxon>
        <taxon>Streptomyces</taxon>
    </lineage>
</organism>
<protein>
    <submittedName>
        <fullName evidence="2">Uncharacterized protein</fullName>
    </submittedName>
</protein>
<dbReference type="Proteomes" id="UP000588098">
    <property type="component" value="Unassembled WGS sequence"/>
</dbReference>
<keyword evidence="3" id="KW-1185">Reference proteome</keyword>